<dbReference type="Proteomes" id="UP000242180">
    <property type="component" value="Unassembled WGS sequence"/>
</dbReference>
<dbReference type="GO" id="GO:0004535">
    <property type="term" value="F:poly(A)-specific ribonuclease activity"/>
    <property type="evidence" value="ECO:0007669"/>
    <property type="project" value="TreeGrafter"/>
</dbReference>
<dbReference type="GO" id="GO:0003676">
    <property type="term" value="F:nucleic acid binding"/>
    <property type="evidence" value="ECO:0007669"/>
    <property type="project" value="InterPro"/>
</dbReference>
<keyword evidence="7 11" id="KW-0378">Hydrolase</keyword>
<dbReference type="Pfam" id="PF13423">
    <property type="entry name" value="UCH_1"/>
    <property type="match status" value="1"/>
</dbReference>
<dbReference type="EMBL" id="MCGN01000002">
    <property type="protein sequence ID" value="ORZ01678.1"/>
    <property type="molecule type" value="Genomic_DNA"/>
</dbReference>
<dbReference type="InParanoid" id="A0A1X2HQM4"/>
<name>A0A1X2HQM4_SYNRA</name>
<reference evidence="11 12" key="1">
    <citation type="submission" date="2016-07" db="EMBL/GenBank/DDBJ databases">
        <title>Pervasive Adenine N6-methylation of Active Genes in Fungi.</title>
        <authorList>
            <consortium name="DOE Joint Genome Institute"/>
            <person name="Mondo S.J."/>
            <person name="Dannebaum R.O."/>
            <person name="Kuo R.C."/>
            <person name="Labutti K."/>
            <person name="Haridas S."/>
            <person name="Kuo A."/>
            <person name="Salamov A."/>
            <person name="Ahrendt S.R."/>
            <person name="Lipzen A."/>
            <person name="Sullivan W."/>
            <person name="Andreopoulos W.B."/>
            <person name="Clum A."/>
            <person name="Lindquist E."/>
            <person name="Daum C."/>
            <person name="Ramamoorthy G.K."/>
            <person name="Gryganskyi A."/>
            <person name="Culley D."/>
            <person name="Magnuson J.K."/>
            <person name="James T.Y."/>
            <person name="O'Malley M.A."/>
            <person name="Stajich J.E."/>
            <person name="Spatafora J.W."/>
            <person name="Visel A."/>
            <person name="Grigoriev I.V."/>
        </authorList>
    </citation>
    <scope>NUCLEOTIDE SEQUENCE [LARGE SCALE GENOMIC DNA]</scope>
    <source>
        <strain evidence="11 12">NRRL 2496</strain>
    </source>
</reference>
<feature type="region of interest" description="Disordered" evidence="9">
    <location>
        <begin position="124"/>
        <end position="153"/>
    </location>
</feature>
<dbReference type="STRING" id="13706.A0A1X2HQM4"/>
<proteinExistence type="predicted"/>
<dbReference type="GO" id="GO:0000932">
    <property type="term" value="C:P-body"/>
    <property type="evidence" value="ECO:0007669"/>
    <property type="project" value="TreeGrafter"/>
</dbReference>
<dbReference type="FunCoup" id="A0A1X2HQM4">
    <property type="interactions" value="443"/>
</dbReference>
<dbReference type="InterPro" id="IPR038765">
    <property type="entry name" value="Papain-like_cys_pep_sf"/>
</dbReference>
<keyword evidence="12" id="KW-1185">Reference proteome</keyword>
<evidence type="ECO:0000256" key="7">
    <source>
        <dbReference type="ARBA" id="ARBA00022801"/>
    </source>
</evidence>
<evidence type="ECO:0000256" key="1">
    <source>
        <dbReference type="ARBA" id="ARBA00004496"/>
    </source>
</evidence>
<dbReference type="PANTHER" id="PTHR15728:SF0">
    <property type="entry name" value="PAN2-PAN3 DEADENYLATION COMPLEX CATALYTIC SUBUNIT PAN2"/>
    <property type="match status" value="1"/>
</dbReference>
<feature type="region of interest" description="Disordered" evidence="9">
    <location>
        <begin position="459"/>
        <end position="497"/>
    </location>
</feature>
<feature type="domain" description="USP" evidence="10">
    <location>
        <begin position="227"/>
        <end position="605"/>
    </location>
</feature>
<evidence type="ECO:0000313" key="11">
    <source>
        <dbReference type="EMBL" id="ORZ01678.1"/>
    </source>
</evidence>
<evidence type="ECO:0000256" key="8">
    <source>
        <dbReference type="ARBA" id="ARBA00022839"/>
    </source>
</evidence>
<feature type="region of interest" description="Disordered" evidence="9">
    <location>
        <begin position="857"/>
        <end position="891"/>
    </location>
</feature>
<feature type="compositionally biased region" description="Basic and acidic residues" evidence="9">
    <location>
        <begin position="144"/>
        <end position="153"/>
    </location>
</feature>
<keyword evidence="2" id="KW-0963">Cytoplasm</keyword>
<dbReference type="InterPro" id="IPR028889">
    <property type="entry name" value="USP"/>
</dbReference>
<dbReference type="FunFam" id="3.30.420.10:FF:000028">
    <property type="entry name" value="PAN2-PAN3 deadenylation complex catalytic subunit PAN2"/>
    <property type="match status" value="1"/>
</dbReference>
<evidence type="ECO:0000256" key="2">
    <source>
        <dbReference type="ARBA" id="ARBA00022490"/>
    </source>
</evidence>
<keyword evidence="5" id="KW-0540">Nuclease</keyword>
<keyword evidence="4" id="KW-0507">mRNA processing</keyword>
<dbReference type="InterPro" id="IPR028881">
    <property type="entry name" value="PAN2_UCH_dom"/>
</dbReference>
<keyword evidence="8" id="KW-0269">Exonuclease</keyword>
<comment type="caution">
    <text evidence="11">The sequence shown here is derived from an EMBL/GenBank/DDBJ whole genome shotgun (WGS) entry which is preliminary data.</text>
</comment>
<evidence type="ECO:0000256" key="9">
    <source>
        <dbReference type="SAM" id="MobiDB-lite"/>
    </source>
</evidence>
<dbReference type="PANTHER" id="PTHR15728">
    <property type="entry name" value="DEADENYLATION COMPLEX CATALYTIC SUBUNIT PAN2"/>
    <property type="match status" value="1"/>
</dbReference>
<dbReference type="InterPro" id="IPR012337">
    <property type="entry name" value="RNaseH-like_sf"/>
</dbReference>
<dbReference type="OrthoDB" id="16516at2759"/>
<feature type="compositionally biased region" description="Polar residues" evidence="9">
    <location>
        <begin position="459"/>
        <end position="470"/>
    </location>
</feature>
<evidence type="ECO:0000256" key="5">
    <source>
        <dbReference type="ARBA" id="ARBA00022722"/>
    </source>
</evidence>
<comment type="subcellular location">
    <subcellularLocation>
        <location evidence="1">Cytoplasm</location>
    </subcellularLocation>
</comment>
<gene>
    <name evidence="11" type="ORF">BCR43DRAFT_530022</name>
</gene>
<dbReference type="OMA" id="TQELLWT"/>
<dbReference type="InterPro" id="IPR050785">
    <property type="entry name" value="PAN2-PAN3_catalytic_subunit"/>
</dbReference>
<dbReference type="InterPro" id="IPR036397">
    <property type="entry name" value="RNaseH_sf"/>
</dbReference>
<dbReference type="CDD" id="cd06143">
    <property type="entry name" value="PAN2_exo"/>
    <property type="match status" value="1"/>
</dbReference>
<evidence type="ECO:0000256" key="3">
    <source>
        <dbReference type="ARBA" id="ARBA00022574"/>
    </source>
</evidence>
<dbReference type="Gene3D" id="3.90.70.10">
    <property type="entry name" value="Cysteine proteinases"/>
    <property type="match status" value="1"/>
</dbReference>
<evidence type="ECO:0000313" key="12">
    <source>
        <dbReference type="Proteomes" id="UP000242180"/>
    </source>
</evidence>
<sequence>MGSYAPPAQFYQIQTSSYITAMDIASSAQTLAFGDGAGCVHQFADTQDYNVNPYSMSLETPDITPPPSVTMVEDSPLSSVGMPYYSEQLLSAWPAKTRFDVGQPAPQIDPEVIRNMKTIDFVGYAPNPGNARRNQAPRKKKHQHDKDVPKFRSEQERELLLSSSILLEDDEEETKHSGRRSSSVGDLASSDPLALIMPKHYRRVEILYSKFGVDDFDFGYYNRTHFGGLETHIRNSYCNSLLQVLYFNIPLRTIAKSHIKIDCAREHCLLCELGFLFRMLEDSKGQNCQATNFLRAFSTFPQAEALGLFESDTPDRQTSYSTLMQNFTRFILEQLHQESNTPGCNPLICESFRQEPETPSTIQQLFGLQTMSQSTCSSCHNEVTRITYPFVVDMLYPKKQDQKLRKRSFTSILKGSMYRENQTKAWCSECRQYQPTTTKKVIQGLPGVLMINSGAGSSDEATIWRQNGPNTPKPKKQQEESEDGESPTQQQPASWVPDRFGIHLNGSDLIIRALPVGREIPPEFMQSPDNCAIYELTSTILQIHADDEVPHLVAQVKVPEEELESPNKTPWYLFNDFLVKRIRPEEVFSFKGAWKTPAVLHYRRVDLDKLLRTSVLPSEVDYSLLFKDMSIAQTPREDQAHEVLGPDEMPQKGTLVAIDAEFVALNQEETEVRSDGTKSMIRPSTLTLARVSVLRGEGDKEGKPFIDDYIATPEPVVDYLTEFSGIKPEDLDVAMTKHTLVPLKVAYKKLRMLLDLGCIFIGHGLKKDFRTINILVPPEQIIDTVDIYHIRNRHRKISLRFLAWHLLQQDIQSESHDSIEDAETALVLYKKYIEYRKNGTFGKVLEEVYEAGHRANWLKGPKETPSRTPSGALPPMSPFYSPSARHLPSQQ</sequence>
<dbReference type="PROSITE" id="PS50235">
    <property type="entry name" value="USP_3"/>
    <property type="match status" value="1"/>
</dbReference>
<dbReference type="GO" id="GO:0006397">
    <property type="term" value="P:mRNA processing"/>
    <property type="evidence" value="ECO:0007669"/>
    <property type="project" value="UniProtKB-KW"/>
</dbReference>
<dbReference type="GO" id="GO:0031251">
    <property type="term" value="C:PAN complex"/>
    <property type="evidence" value="ECO:0007669"/>
    <property type="project" value="TreeGrafter"/>
</dbReference>
<dbReference type="Gene3D" id="3.30.420.10">
    <property type="entry name" value="Ribonuclease H-like superfamily/Ribonuclease H"/>
    <property type="match status" value="1"/>
</dbReference>
<organism evidence="11 12">
    <name type="scientific">Syncephalastrum racemosum</name>
    <name type="common">Filamentous fungus</name>
    <dbReference type="NCBI Taxonomy" id="13706"/>
    <lineage>
        <taxon>Eukaryota</taxon>
        <taxon>Fungi</taxon>
        <taxon>Fungi incertae sedis</taxon>
        <taxon>Mucoromycota</taxon>
        <taxon>Mucoromycotina</taxon>
        <taxon>Mucoromycetes</taxon>
        <taxon>Mucorales</taxon>
        <taxon>Syncephalastraceae</taxon>
        <taxon>Syncephalastrum</taxon>
    </lineage>
</organism>
<dbReference type="GO" id="GO:0000289">
    <property type="term" value="P:nuclear-transcribed mRNA poly(A) tail shortening"/>
    <property type="evidence" value="ECO:0007669"/>
    <property type="project" value="TreeGrafter"/>
</dbReference>
<evidence type="ECO:0000256" key="6">
    <source>
        <dbReference type="ARBA" id="ARBA00022723"/>
    </source>
</evidence>
<accession>A0A1X2HQM4</accession>
<keyword evidence="3" id="KW-0853">WD repeat</keyword>
<dbReference type="Pfam" id="PF00929">
    <property type="entry name" value="RNase_T"/>
    <property type="match status" value="1"/>
</dbReference>
<dbReference type="SMART" id="SM00479">
    <property type="entry name" value="EXOIII"/>
    <property type="match status" value="1"/>
</dbReference>
<keyword evidence="6" id="KW-0479">Metal-binding</keyword>
<dbReference type="SUPFAM" id="SSF53098">
    <property type="entry name" value="Ribonuclease H-like"/>
    <property type="match status" value="1"/>
</dbReference>
<dbReference type="SUPFAM" id="SSF54001">
    <property type="entry name" value="Cysteine proteinases"/>
    <property type="match status" value="1"/>
</dbReference>
<dbReference type="GO" id="GO:0046872">
    <property type="term" value="F:metal ion binding"/>
    <property type="evidence" value="ECO:0007669"/>
    <property type="project" value="UniProtKB-KW"/>
</dbReference>
<evidence type="ECO:0000259" key="10">
    <source>
        <dbReference type="PROSITE" id="PS50235"/>
    </source>
</evidence>
<dbReference type="AlphaFoldDB" id="A0A1X2HQM4"/>
<protein>
    <submittedName>
        <fullName evidence="11">Ubiquitin carboxyl-terminal hydrolase-domain-containing protein</fullName>
    </submittedName>
</protein>
<evidence type="ECO:0000256" key="4">
    <source>
        <dbReference type="ARBA" id="ARBA00022664"/>
    </source>
</evidence>
<dbReference type="InterPro" id="IPR013520">
    <property type="entry name" value="Ribonucl_H"/>
</dbReference>